<dbReference type="RefSeq" id="WP_344902673.1">
    <property type="nucleotide sequence ID" value="NZ_BAABAS010000020.1"/>
</dbReference>
<keyword evidence="2" id="KW-1185">Reference proteome</keyword>
<protein>
    <submittedName>
        <fullName evidence="1">Uncharacterized protein</fullName>
    </submittedName>
</protein>
<organism evidence="1 2">
    <name type="scientific">Actinomadura meridiana</name>
    <dbReference type="NCBI Taxonomy" id="559626"/>
    <lineage>
        <taxon>Bacteria</taxon>
        <taxon>Bacillati</taxon>
        <taxon>Actinomycetota</taxon>
        <taxon>Actinomycetes</taxon>
        <taxon>Streptosporangiales</taxon>
        <taxon>Thermomonosporaceae</taxon>
        <taxon>Actinomadura</taxon>
    </lineage>
</organism>
<accession>A0ABP8CGZ0</accession>
<comment type="caution">
    <text evidence="1">The sequence shown here is derived from an EMBL/GenBank/DDBJ whole genome shotgun (WGS) entry which is preliminary data.</text>
</comment>
<evidence type="ECO:0000313" key="2">
    <source>
        <dbReference type="Proteomes" id="UP001501710"/>
    </source>
</evidence>
<reference evidence="2" key="1">
    <citation type="journal article" date="2019" name="Int. J. Syst. Evol. Microbiol.">
        <title>The Global Catalogue of Microorganisms (GCM) 10K type strain sequencing project: providing services to taxonomists for standard genome sequencing and annotation.</title>
        <authorList>
            <consortium name="The Broad Institute Genomics Platform"/>
            <consortium name="The Broad Institute Genome Sequencing Center for Infectious Disease"/>
            <person name="Wu L."/>
            <person name="Ma J."/>
        </authorList>
    </citation>
    <scope>NUCLEOTIDE SEQUENCE [LARGE SCALE GENOMIC DNA]</scope>
    <source>
        <strain evidence="2">JCM 17440</strain>
    </source>
</reference>
<dbReference type="EMBL" id="BAABAS010000020">
    <property type="protein sequence ID" value="GAA4238974.1"/>
    <property type="molecule type" value="Genomic_DNA"/>
</dbReference>
<evidence type="ECO:0000313" key="1">
    <source>
        <dbReference type="EMBL" id="GAA4238974.1"/>
    </source>
</evidence>
<dbReference type="Proteomes" id="UP001501710">
    <property type="component" value="Unassembled WGS sequence"/>
</dbReference>
<gene>
    <name evidence="1" type="ORF">GCM10022254_57160</name>
</gene>
<sequence>MTFKTATDNPLAALAVRLQLYGLTTHLTGKGLHVINPKVPGCCDDVRHPADRITCHRRPAEDGLDGGRWFWTSWGESLAPVHRVDDALIRVRANLTRANHERDHLAEIG</sequence>
<proteinExistence type="predicted"/>
<name>A0ABP8CGZ0_9ACTN</name>